<keyword evidence="4" id="KW-1133">Transmembrane helix</keyword>
<dbReference type="Gene3D" id="3.80.10.10">
    <property type="entry name" value="Ribonuclease Inhibitor"/>
    <property type="match status" value="2"/>
</dbReference>
<dbReference type="PANTHER" id="PTHR24366">
    <property type="entry name" value="IG(IMMUNOGLOBULIN) AND LRR(LEUCINE RICH REPEAT) DOMAINS"/>
    <property type="match status" value="1"/>
</dbReference>
<feature type="signal peptide" evidence="5">
    <location>
        <begin position="1"/>
        <end position="20"/>
    </location>
</feature>
<gene>
    <name evidence="7" type="ORF">MENT_LOCUS1045</name>
</gene>
<evidence type="ECO:0000256" key="2">
    <source>
        <dbReference type="ARBA" id="ARBA00022729"/>
    </source>
</evidence>
<dbReference type="InterPro" id="IPR003591">
    <property type="entry name" value="Leu-rich_rpt_typical-subtyp"/>
</dbReference>
<dbReference type="Pfam" id="PF13855">
    <property type="entry name" value="LRR_8"/>
    <property type="match status" value="2"/>
</dbReference>
<dbReference type="InterPro" id="IPR032675">
    <property type="entry name" value="LRR_dom_sf"/>
</dbReference>
<evidence type="ECO:0000256" key="3">
    <source>
        <dbReference type="ARBA" id="ARBA00022737"/>
    </source>
</evidence>
<protein>
    <recommendedName>
        <fullName evidence="6">Ig-like domain-containing protein</fullName>
    </recommendedName>
</protein>
<dbReference type="PROSITE" id="PS50835">
    <property type="entry name" value="IG_LIKE"/>
    <property type="match status" value="1"/>
</dbReference>
<evidence type="ECO:0000256" key="1">
    <source>
        <dbReference type="ARBA" id="ARBA00022614"/>
    </source>
</evidence>
<evidence type="ECO:0000313" key="7">
    <source>
        <dbReference type="EMBL" id="CAD2125043.1"/>
    </source>
</evidence>
<keyword evidence="2 5" id="KW-0732">Signal</keyword>
<name>A0A6V7TK17_MELEN</name>
<feature type="transmembrane region" description="Helical" evidence="4">
    <location>
        <begin position="700"/>
        <end position="725"/>
    </location>
</feature>
<dbReference type="InterPro" id="IPR007110">
    <property type="entry name" value="Ig-like_dom"/>
</dbReference>
<keyword evidence="1" id="KW-0433">Leucine-rich repeat</keyword>
<dbReference type="SUPFAM" id="SSF52058">
    <property type="entry name" value="L domain-like"/>
    <property type="match status" value="1"/>
</dbReference>
<dbReference type="EMBL" id="CAJEWN010000003">
    <property type="protein sequence ID" value="CAD2125043.1"/>
    <property type="molecule type" value="Genomic_DNA"/>
</dbReference>
<organism evidence="7 8">
    <name type="scientific">Meloidogyne enterolobii</name>
    <name type="common">Root-knot nematode worm</name>
    <name type="synonym">Meloidogyne mayaguensis</name>
    <dbReference type="NCBI Taxonomy" id="390850"/>
    <lineage>
        <taxon>Eukaryota</taxon>
        <taxon>Metazoa</taxon>
        <taxon>Ecdysozoa</taxon>
        <taxon>Nematoda</taxon>
        <taxon>Chromadorea</taxon>
        <taxon>Rhabditida</taxon>
        <taxon>Tylenchina</taxon>
        <taxon>Tylenchomorpha</taxon>
        <taxon>Tylenchoidea</taxon>
        <taxon>Meloidogynidae</taxon>
        <taxon>Meloidogyninae</taxon>
        <taxon>Meloidogyne</taxon>
    </lineage>
</organism>
<proteinExistence type="predicted"/>
<evidence type="ECO:0000313" key="8">
    <source>
        <dbReference type="Proteomes" id="UP000580250"/>
    </source>
</evidence>
<sequence length="851" mass="97127">MLTLILIILIIKFFVLISHQNLIIKSDTAICPLKCFCNEELFSLYCSNLSRTEVRHLFISGGAFPTQFSTSLQNLSIINSEIENMGIFPRMERLLVLNLLGNNLEHVGMDEKSLREPSGETIRSQFPSLISLDLSENKITSISRSDFISFPNIEEINLNQNRIVSVEWEAFRLLKLKKLILRGNYLLTINEHMMRDSPAIEELDLSHNLLSVAQSSSFFAAQKLKFLNLSHNRLHRFDYDSFSPLFQLESLDLSYNNFSTIPADLRQFVALRMLNFSGNPISKICEGEIVQPMLQNLDISNCPNLRLIEQRTFSFTPVLQFLKLANNSQLQYISPYAFQNSLLYELVISNNSLETINNKIFEQPTRLFISGNPLDCSCVEETFTNFTHKIVDFKEATCKARKSVANQSSTSTLLLTTIIKSSFILNQKCSNKPLILPFGYYLSANVGEYFSLYCAPRRLNEKISLSWKLPNGTFVQSDEQIKDTVVFNIPTIIQSFTKDGTSTWIPFHKQRQRNPRFDASTNSDRLRNIHNHQHQRERVQVTDEQLRFEVIMLEDAGEYICSVDGVEAKLNLSVHSPSIQIQPVEIGSHYVALVWNDSLKIRALERVQLSLQIRDSITGQTGRITQLSLYNPWHSYNVVRLRPLTNYTICLVYSLRSIEANNDVHNTNIDSSAKLLYKSCIDVKTLEQMGFWSSLSPTTIVIFCVLIFICCFLFCFRAIYMHFYIWHDAKMRARMNQSMSGQSFLSHSSSLPLPTTTNSNGINNGHNSGTLTHPNETFFDSNSATLNKTSLITETASESLNKKSSINKLSKIKRKSKLSSKQQIRGNSMFLMENSGEEKHLNKSTENIALC</sequence>
<keyword evidence="4" id="KW-0812">Transmembrane</keyword>
<dbReference type="PROSITE" id="PS51450">
    <property type="entry name" value="LRR"/>
    <property type="match status" value="3"/>
</dbReference>
<keyword evidence="3" id="KW-0677">Repeat</keyword>
<dbReference type="OrthoDB" id="676979at2759"/>
<feature type="domain" description="Ig-like" evidence="6">
    <location>
        <begin position="433"/>
        <end position="573"/>
    </location>
</feature>
<comment type="caution">
    <text evidence="7">The sequence shown here is derived from an EMBL/GenBank/DDBJ whole genome shotgun (WGS) entry which is preliminary data.</text>
</comment>
<dbReference type="AlphaFoldDB" id="A0A6V7TK17"/>
<feature type="chain" id="PRO_5028166185" description="Ig-like domain-containing protein" evidence="5">
    <location>
        <begin position="21"/>
        <end position="851"/>
    </location>
</feature>
<dbReference type="InterPro" id="IPR001611">
    <property type="entry name" value="Leu-rich_rpt"/>
</dbReference>
<reference evidence="7 8" key="1">
    <citation type="submission" date="2020-08" db="EMBL/GenBank/DDBJ databases">
        <authorList>
            <person name="Koutsovoulos G."/>
            <person name="Danchin GJ E."/>
        </authorList>
    </citation>
    <scope>NUCLEOTIDE SEQUENCE [LARGE SCALE GENOMIC DNA]</scope>
</reference>
<evidence type="ECO:0000256" key="4">
    <source>
        <dbReference type="SAM" id="Phobius"/>
    </source>
</evidence>
<dbReference type="Proteomes" id="UP000580250">
    <property type="component" value="Unassembled WGS sequence"/>
</dbReference>
<dbReference type="PANTHER" id="PTHR24366:SF96">
    <property type="entry name" value="LEUCINE RICH REPEAT CONTAINING 53"/>
    <property type="match status" value="1"/>
</dbReference>
<dbReference type="SMART" id="SM00369">
    <property type="entry name" value="LRR_TYP"/>
    <property type="match status" value="7"/>
</dbReference>
<keyword evidence="4" id="KW-0472">Membrane</keyword>
<evidence type="ECO:0000259" key="6">
    <source>
        <dbReference type="PROSITE" id="PS50835"/>
    </source>
</evidence>
<accession>A0A6V7TK17</accession>
<evidence type="ECO:0000256" key="5">
    <source>
        <dbReference type="SAM" id="SignalP"/>
    </source>
</evidence>